<protein>
    <recommendedName>
        <fullName evidence="3">C-type lectin domain-containing protein</fullName>
    </recommendedName>
</protein>
<dbReference type="PROSITE" id="PS50041">
    <property type="entry name" value="C_TYPE_LECTIN_2"/>
    <property type="match status" value="1"/>
</dbReference>
<evidence type="ECO:0000256" key="1">
    <source>
        <dbReference type="ARBA" id="ARBA00022734"/>
    </source>
</evidence>
<keyword evidence="2" id="KW-1015">Disulfide bond</keyword>
<evidence type="ECO:0000256" key="2">
    <source>
        <dbReference type="ARBA" id="ARBA00023157"/>
    </source>
</evidence>
<reference evidence="4" key="2">
    <citation type="submission" date="2025-09" db="UniProtKB">
        <authorList>
            <consortium name="Ensembl"/>
        </authorList>
    </citation>
    <scope>IDENTIFICATION</scope>
</reference>
<dbReference type="Ensembl" id="ENSCABT00000025119.1">
    <property type="protein sequence ID" value="ENSCABP00000022935.1"/>
    <property type="gene ID" value="ENSCABG00000016865.1"/>
</dbReference>
<dbReference type="PANTHER" id="PTHR46746:SF9">
    <property type="entry name" value="CD209 ANTIGEN-LIKE PROTEIN C-LIKE"/>
    <property type="match status" value="1"/>
</dbReference>
<dbReference type="GeneTree" id="ENSGT01030000234575"/>
<dbReference type="InterPro" id="IPR001304">
    <property type="entry name" value="C-type_lectin-like"/>
</dbReference>
<dbReference type="Pfam" id="PF00059">
    <property type="entry name" value="Lectin_C"/>
    <property type="match status" value="1"/>
</dbReference>
<dbReference type="SMART" id="SM00034">
    <property type="entry name" value="CLECT"/>
    <property type="match status" value="1"/>
</dbReference>
<dbReference type="InterPro" id="IPR016187">
    <property type="entry name" value="CTDL_fold"/>
</dbReference>
<name>A0A8C0IVK2_CHEAB</name>
<feature type="domain" description="C-type lectin" evidence="3">
    <location>
        <begin position="39"/>
        <end position="102"/>
    </location>
</feature>
<evidence type="ECO:0000313" key="5">
    <source>
        <dbReference type="Proteomes" id="UP000694404"/>
    </source>
</evidence>
<keyword evidence="1" id="KW-0430">Lectin</keyword>
<dbReference type="PANTHER" id="PTHR46746">
    <property type="entry name" value="KILLER CELL LECTIN-LIKE RECEPTOR SUBFAMILY F MEMBER 2"/>
    <property type="match status" value="1"/>
</dbReference>
<reference evidence="4" key="1">
    <citation type="submission" date="2025-08" db="UniProtKB">
        <authorList>
            <consortium name="Ensembl"/>
        </authorList>
    </citation>
    <scope>IDENTIFICATION</scope>
</reference>
<dbReference type="AlphaFoldDB" id="A0A8C0IVK2"/>
<keyword evidence="5" id="KW-1185">Reference proteome</keyword>
<dbReference type="SUPFAM" id="SSF56436">
    <property type="entry name" value="C-type lectin-like"/>
    <property type="match status" value="1"/>
</dbReference>
<accession>A0A8C0IVK2</accession>
<dbReference type="GO" id="GO:0030246">
    <property type="term" value="F:carbohydrate binding"/>
    <property type="evidence" value="ECO:0007669"/>
    <property type="project" value="UniProtKB-KW"/>
</dbReference>
<evidence type="ECO:0000313" key="4">
    <source>
        <dbReference type="Ensembl" id="ENSCABP00000022935.1"/>
    </source>
</evidence>
<dbReference type="OMA" id="FCTNEDS"/>
<evidence type="ECO:0000259" key="3">
    <source>
        <dbReference type="PROSITE" id="PS50041"/>
    </source>
</evidence>
<proteinExistence type="predicted"/>
<dbReference type="Gene3D" id="3.10.100.10">
    <property type="entry name" value="Mannose-Binding Protein A, subunit A"/>
    <property type="match status" value="1"/>
</dbReference>
<sequence>MSFYTSVKLHFDSLIQACPKILLLTEVICTKCPPGWQHFEKKCYFFSTSTKSWLDAKHFCTNEDSHLVIVNTKQEQPNVYWLGLSDSAKEGEWRWVDGSPLSVRQVHLCLASLERELSLTVSCFCFVSCPFKEPDRALIPMQLILEGSLVPFIC</sequence>
<dbReference type="InterPro" id="IPR016186">
    <property type="entry name" value="C-type_lectin-like/link_sf"/>
</dbReference>
<dbReference type="Proteomes" id="UP000694404">
    <property type="component" value="Unplaced"/>
</dbReference>
<organism evidence="4 5">
    <name type="scientific">Chelonoidis abingdonii</name>
    <name type="common">Abingdon island giant tortoise</name>
    <name type="synonym">Testudo abingdonii</name>
    <dbReference type="NCBI Taxonomy" id="106734"/>
    <lineage>
        <taxon>Eukaryota</taxon>
        <taxon>Metazoa</taxon>
        <taxon>Chordata</taxon>
        <taxon>Craniata</taxon>
        <taxon>Vertebrata</taxon>
        <taxon>Euteleostomi</taxon>
        <taxon>Archelosauria</taxon>
        <taxon>Testudinata</taxon>
        <taxon>Testudines</taxon>
        <taxon>Cryptodira</taxon>
        <taxon>Durocryptodira</taxon>
        <taxon>Testudinoidea</taxon>
        <taxon>Testudinidae</taxon>
        <taxon>Chelonoidis</taxon>
    </lineage>
</organism>
<dbReference type="InterPro" id="IPR051379">
    <property type="entry name" value="C-type_Lectin_Receptor_IMM"/>
</dbReference>